<feature type="domain" description="Peptidase S33 tripeptidyl aminopeptidase-like C-terminal" evidence="5">
    <location>
        <begin position="463"/>
        <end position="565"/>
    </location>
</feature>
<keyword evidence="7" id="KW-1185">Reference proteome</keyword>
<dbReference type="Pfam" id="PF08386">
    <property type="entry name" value="Abhydrolase_4"/>
    <property type="match status" value="1"/>
</dbReference>
<reference evidence="6 7" key="1">
    <citation type="submission" date="2019-06" db="EMBL/GenBank/DDBJ databases">
        <title>Sequencing the genomes of 1000 actinobacteria strains.</title>
        <authorList>
            <person name="Klenk H.-P."/>
        </authorList>
    </citation>
    <scope>NUCLEOTIDE SEQUENCE [LARGE SCALE GENOMIC DNA]</scope>
    <source>
        <strain evidence="6 7">DSM 12335</strain>
    </source>
</reference>
<evidence type="ECO:0000259" key="5">
    <source>
        <dbReference type="Pfam" id="PF08386"/>
    </source>
</evidence>
<evidence type="ECO:0000256" key="2">
    <source>
        <dbReference type="ARBA" id="ARBA00022729"/>
    </source>
</evidence>
<dbReference type="InterPro" id="IPR029058">
    <property type="entry name" value="AB_hydrolase_fold"/>
</dbReference>
<feature type="compositionally biased region" description="Basic residues" evidence="4">
    <location>
        <begin position="12"/>
        <end position="22"/>
    </location>
</feature>
<feature type="compositionally biased region" description="Gly residues" evidence="4">
    <location>
        <begin position="57"/>
        <end position="81"/>
    </location>
</feature>
<dbReference type="InterPro" id="IPR013595">
    <property type="entry name" value="Pept_S33_TAP-like_C"/>
</dbReference>
<organism evidence="6 7">
    <name type="scientific">Ornithinicoccus hortensis</name>
    <dbReference type="NCBI Taxonomy" id="82346"/>
    <lineage>
        <taxon>Bacteria</taxon>
        <taxon>Bacillati</taxon>
        <taxon>Actinomycetota</taxon>
        <taxon>Actinomycetes</taxon>
        <taxon>Micrococcales</taxon>
        <taxon>Intrasporangiaceae</taxon>
        <taxon>Ornithinicoccus</taxon>
    </lineage>
</organism>
<dbReference type="InterPro" id="IPR051601">
    <property type="entry name" value="Serine_prot/Carboxylest_S33"/>
</dbReference>
<dbReference type="AlphaFoldDB" id="A0A542YWA3"/>
<dbReference type="PANTHER" id="PTHR43248">
    <property type="entry name" value="2-SUCCINYL-6-HYDROXY-2,4-CYCLOHEXADIENE-1-CARBOXYLATE SYNTHASE"/>
    <property type="match status" value="1"/>
</dbReference>
<keyword evidence="2" id="KW-0732">Signal</keyword>
<feature type="region of interest" description="Disordered" evidence="4">
    <location>
        <begin position="1"/>
        <end position="28"/>
    </location>
</feature>
<dbReference type="OrthoDB" id="3252468at2"/>
<sequence>MNGREGDTVRTRNQRRGVRRPGGRGVLGRLAATGAIATLLLLAGCSGGAPESAAPGDRGGSGDGGSSSSGGDQGDGGGSTGGSTDEGTATTEDGGGSTAAVPAGLENFYEQDLAWEDCGSNQCALLEVPINYEEPEGDTIQIELLKVPASGERQGSLVLNPGGPGASGVEYAEMAGAVVDGSVSDVYDLVGFDPRGVGGSAPIRCLEDSEMDEFLGFDPTPDDEEEEKEAAALGEKFATACGEKVGDLLGHVSTVEVARDMDVLRAALGEDQLDYLGASYGTYLGATYAELFPENVGRFVLDGAVDPTLPGYQQGMGQAEGFERATRSYVEDCVDGGDCPLGNDVDSAMAAIPAFLEELDSNPIPLDGDPAGELTEGWGMYGIIVAMYDQAGWPLLTNALRDAQDGDATMLMFLASIYAGRSSDGTYSDNSQQAFYAVNCLESTEEEELSEEEMRQMYEDVSPTWGAHLFTMDKDVCETWPVDAQTTLTEFDAAGAAPIVVIGTTRDPATPYEWAEGLADTLESGVLVSYDGDGHTAYGRSNSCVDDAVNAYLIDGTVPEDGLSC</sequence>
<dbReference type="GO" id="GO:0016787">
    <property type="term" value="F:hydrolase activity"/>
    <property type="evidence" value="ECO:0007669"/>
    <property type="project" value="UniProtKB-KW"/>
</dbReference>
<feature type="compositionally biased region" description="Basic and acidic residues" evidence="4">
    <location>
        <begin position="1"/>
        <end position="10"/>
    </location>
</feature>
<evidence type="ECO:0000313" key="6">
    <source>
        <dbReference type="EMBL" id="TQL52254.1"/>
    </source>
</evidence>
<feature type="region of interest" description="Disordered" evidence="4">
    <location>
        <begin position="46"/>
        <end position="101"/>
    </location>
</feature>
<keyword evidence="3 6" id="KW-0378">Hydrolase</keyword>
<protein>
    <submittedName>
        <fullName evidence="6">Alpha/beta hydrolase family protein</fullName>
    </submittedName>
</protein>
<evidence type="ECO:0000256" key="3">
    <source>
        <dbReference type="ARBA" id="ARBA00022801"/>
    </source>
</evidence>
<dbReference type="EMBL" id="VFOP01000001">
    <property type="protein sequence ID" value="TQL52254.1"/>
    <property type="molecule type" value="Genomic_DNA"/>
</dbReference>
<dbReference type="Gene3D" id="3.40.50.1820">
    <property type="entry name" value="alpha/beta hydrolase"/>
    <property type="match status" value="1"/>
</dbReference>
<comment type="similarity">
    <text evidence="1">Belongs to the peptidase S33 family.</text>
</comment>
<feature type="compositionally biased region" description="Low complexity" evidence="4">
    <location>
        <begin position="82"/>
        <end position="92"/>
    </location>
</feature>
<evidence type="ECO:0000313" key="7">
    <source>
        <dbReference type="Proteomes" id="UP000319516"/>
    </source>
</evidence>
<comment type="caution">
    <text evidence="6">The sequence shown here is derived from an EMBL/GenBank/DDBJ whole genome shotgun (WGS) entry which is preliminary data.</text>
</comment>
<gene>
    <name evidence="6" type="ORF">FB467_3434</name>
</gene>
<evidence type="ECO:0000256" key="1">
    <source>
        <dbReference type="ARBA" id="ARBA00010088"/>
    </source>
</evidence>
<dbReference type="PANTHER" id="PTHR43248:SF29">
    <property type="entry name" value="TRIPEPTIDYL AMINOPEPTIDASE"/>
    <property type="match status" value="1"/>
</dbReference>
<dbReference type="SUPFAM" id="SSF53474">
    <property type="entry name" value="alpha/beta-Hydrolases"/>
    <property type="match status" value="1"/>
</dbReference>
<evidence type="ECO:0000256" key="4">
    <source>
        <dbReference type="SAM" id="MobiDB-lite"/>
    </source>
</evidence>
<accession>A0A542YWA3</accession>
<name>A0A542YWA3_9MICO</name>
<dbReference type="Proteomes" id="UP000319516">
    <property type="component" value="Unassembled WGS sequence"/>
</dbReference>
<proteinExistence type="inferred from homology"/>